<dbReference type="AlphaFoldDB" id="A0A9D4J6Z3"/>
<gene>
    <name evidence="1" type="ORF">DPMN_154438</name>
</gene>
<comment type="caution">
    <text evidence="1">The sequence shown here is derived from an EMBL/GenBank/DDBJ whole genome shotgun (WGS) entry which is preliminary data.</text>
</comment>
<name>A0A9D4J6Z3_DREPO</name>
<keyword evidence="2" id="KW-1185">Reference proteome</keyword>
<accession>A0A9D4J6Z3</accession>
<evidence type="ECO:0000313" key="1">
    <source>
        <dbReference type="EMBL" id="KAH3800795.1"/>
    </source>
</evidence>
<dbReference type="EMBL" id="JAIWYP010000007">
    <property type="protein sequence ID" value="KAH3800795.1"/>
    <property type="molecule type" value="Genomic_DNA"/>
</dbReference>
<protein>
    <submittedName>
        <fullName evidence="1">Uncharacterized protein</fullName>
    </submittedName>
</protein>
<sequence length="121" mass="13546">MFKSIGIFYPAAPRGNDNVPVVCLPSHFTKLGIYKEYEQLCISTHARCMKLSAFIIIWASCTPHIKIAHPRDDACAKCESLRKDVASSVSEEEKMLSTTALQNHIVDARKVRCNPIKITIL</sequence>
<reference evidence="1" key="1">
    <citation type="journal article" date="2019" name="bioRxiv">
        <title>The Genome of the Zebra Mussel, Dreissena polymorpha: A Resource for Invasive Species Research.</title>
        <authorList>
            <person name="McCartney M.A."/>
            <person name="Auch B."/>
            <person name="Kono T."/>
            <person name="Mallez S."/>
            <person name="Zhang Y."/>
            <person name="Obille A."/>
            <person name="Becker A."/>
            <person name="Abrahante J.E."/>
            <person name="Garbe J."/>
            <person name="Badalamenti J.P."/>
            <person name="Herman A."/>
            <person name="Mangelson H."/>
            <person name="Liachko I."/>
            <person name="Sullivan S."/>
            <person name="Sone E.D."/>
            <person name="Koren S."/>
            <person name="Silverstein K.A.T."/>
            <person name="Beckman K.B."/>
            <person name="Gohl D.M."/>
        </authorList>
    </citation>
    <scope>NUCLEOTIDE SEQUENCE</scope>
    <source>
        <strain evidence="1">Duluth1</strain>
        <tissue evidence="1">Whole animal</tissue>
    </source>
</reference>
<evidence type="ECO:0000313" key="2">
    <source>
        <dbReference type="Proteomes" id="UP000828390"/>
    </source>
</evidence>
<dbReference type="Proteomes" id="UP000828390">
    <property type="component" value="Unassembled WGS sequence"/>
</dbReference>
<organism evidence="1 2">
    <name type="scientific">Dreissena polymorpha</name>
    <name type="common">Zebra mussel</name>
    <name type="synonym">Mytilus polymorpha</name>
    <dbReference type="NCBI Taxonomy" id="45954"/>
    <lineage>
        <taxon>Eukaryota</taxon>
        <taxon>Metazoa</taxon>
        <taxon>Spiralia</taxon>
        <taxon>Lophotrochozoa</taxon>
        <taxon>Mollusca</taxon>
        <taxon>Bivalvia</taxon>
        <taxon>Autobranchia</taxon>
        <taxon>Heteroconchia</taxon>
        <taxon>Euheterodonta</taxon>
        <taxon>Imparidentia</taxon>
        <taxon>Neoheterodontei</taxon>
        <taxon>Myida</taxon>
        <taxon>Dreissenoidea</taxon>
        <taxon>Dreissenidae</taxon>
        <taxon>Dreissena</taxon>
    </lineage>
</organism>
<reference evidence="1" key="2">
    <citation type="submission" date="2020-11" db="EMBL/GenBank/DDBJ databases">
        <authorList>
            <person name="McCartney M.A."/>
            <person name="Auch B."/>
            <person name="Kono T."/>
            <person name="Mallez S."/>
            <person name="Becker A."/>
            <person name="Gohl D.M."/>
            <person name="Silverstein K.A.T."/>
            <person name="Koren S."/>
            <person name="Bechman K.B."/>
            <person name="Herman A."/>
            <person name="Abrahante J.E."/>
            <person name="Garbe J."/>
        </authorList>
    </citation>
    <scope>NUCLEOTIDE SEQUENCE</scope>
    <source>
        <strain evidence="1">Duluth1</strain>
        <tissue evidence="1">Whole animal</tissue>
    </source>
</reference>
<proteinExistence type="predicted"/>